<dbReference type="SUPFAM" id="SSF54160">
    <property type="entry name" value="Chromo domain-like"/>
    <property type="match status" value="1"/>
</dbReference>
<dbReference type="Gene3D" id="2.40.50.40">
    <property type="match status" value="1"/>
</dbReference>
<evidence type="ECO:0000256" key="1">
    <source>
        <dbReference type="SAM" id="MobiDB-lite"/>
    </source>
</evidence>
<feature type="compositionally biased region" description="Basic residues" evidence="1">
    <location>
        <begin position="135"/>
        <end position="149"/>
    </location>
</feature>
<accession>A0AAD5QX80</accession>
<dbReference type="EMBL" id="JAHQIW010005186">
    <property type="protein sequence ID" value="KAJ1365157.1"/>
    <property type="molecule type" value="Genomic_DNA"/>
</dbReference>
<dbReference type="InterPro" id="IPR016197">
    <property type="entry name" value="Chromo-like_dom_sf"/>
</dbReference>
<dbReference type="Proteomes" id="UP001196413">
    <property type="component" value="Unassembled WGS sequence"/>
</dbReference>
<sequence length="149" mass="17525">MKEESYAFKRILKERVVDGKKGKEYLVDWEPSWVNEQDMDARLLDDYHVSVEVLGPIHSPENLRKASIKDMDMVVQRRSRKVSDDEVILELMPYEQVKRLYPNELFTYIESTFSLPEEMCETFEEDTSSSSNSPPKKKKEGSKKRKLSK</sequence>
<dbReference type="AlphaFoldDB" id="A0AAD5QX80"/>
<gene>
    <name evidence="2" type="ORF">KIN20_025387</name>
</gene>
<comment type="caution">
    <text evidence="2">The sequence shown here is derived from an EMBL/GenBank/DDBJ whole genome shotgun (WGS) entry which is preliminary data.</text>
</comment>
<feature type="region of interest" description="Disordered" evidence="1">
    <location>
        <begin position="120"/>
        <end position="149"/>
    </location>
</feature>
<name>A0AAD5QX80_PARTN</name>
<reference evidence="2" key="1">
    <citation type="submission" date="2021-06" db="EMBL/GenBank/DDBJ databases">
        <title>Parelaphostrongylus tenuis whole genome reference sequence.</title>
        <authorList>
            <person name="Garwood T.J."/>
            <person name="Larsen P.A."/>
            <person name="Fountain-Jones N.M."/>
            <person name="Garbe J.R."/>
            <person name="Macchietto M.G."/>
            <person name="Kania S.A."/>
            <person name="Gerhold R.W."/>
            <person name="Richards J.E."/>
            <person name="Wolf T.M."/>
        </authorList>
    </citation>
    <scope>NUCLEOTIDE SEQUENCE</scope>
    <source>
        <strain evidence="2">MNPRO001-30</strain>
        <tissue evidence="2">Meninges</tissue>
    </source>
</reference>
<evidence type="ECO:0000313" key="2">
    <source>
        <dbReference type="EMBL" id="KAJ1365157.1"/>
    </source>
</evidence>
<evidence type="ECO:0008006" key="4">
    <source>
        <dbReference type="Google" id="ProtNLM"/>
    </source>
</evidence>
<organism evidence="2 3">
    <name type="scientific">Parelaphostrongylus tenuis</name>
    <name type="common">Meningeal worm</name>
    <dbReference type="NCBI Taxonomy" id="148309"/>
    <lineage>
        <taxon>Eukaryota</taxon>
        <taxon>Metazoa</taxon>
        <taxon>Ecdysozoa</taxon>
        <taxon>Nematoda</taxon>
        <taxon>Chromadorea</taxon>
        <taxon>Rhabditida</taxon>
        <taxon>Rhabditina</taxon>
        <taxon>Rhabditomorpha</taxon>
        <taxon>Strongyloidea</taxon>
        <taxon>Metastrongylidae</taxon>
        <taxon>Parelaphostrongylus</taxon>
    </lineage>
</organism>
<evidence type="ECO:0000313" key="3">
    <source>
        <dbReference type="Proteomes" id="UP001196413"/>
    </source>
</evidence>
<protein>
    <recommendedName>
        <fullName evidence="4">Chromo domain-containing protein</fullName>
    </recommendedName>
</protein>
<proteinExistence type="predicted"/>
<keyword evidence="3" id="KW-1185">Reference proteome</keyword>